<sequence>MNRFRMMLVALFGICAGAGLGPSATGFTFMKIGVGSRPVAMGQAFTAVADDANALFYNPAGLALECPIDISLTACQLLKGVSYFTGGLTIPFAKRFGAGLAGGFLNAVDTRRDELGQELGSFSINDLIAGPGLAVRLSRGLAVGGAGKFVFNRIDSFSAWAVSFDAGVIYQPVKYVKLGASLLHLGTPRRFINYWEYQPINLRAGAAFKFPFQNNYLLLSADAATYPDYGPTIGAGAELKLDLKQLGAAQNDRLFVRGGYQSGGHLGAWSGFSFGIGYERVLGPGLQLAVDAVYFSYGILGDAERVTVGLKFVPAGSIR</sequence>
<comment type="caution">
    <text evidence="1">The sequence shown here is derived from an EMBL/GenBank/DDBJ whole genome shotgun (WGS) entry which is preliminary data.</text>
</comment>
<protein>
    <submittedName>
        <fullName evidence="1">PorV/PorQ family protein</fullName>
    </submittedName>
</protein>
<dbReference type="AlphaFoldDB" id="A0A7V3PUG5"/>
<reference evidence="1" key="1">
    <citation type="journal article" date="2020" name="mSystems">
        <title>Genome- and Community-Level Interaction Insights into Carbon Utilization and Element Cycling Functions of Hydrothermarchaeota in Hydrothermal Sediment.</title>
        <authorList>
            <person name="Zhou Z."/>
            <person name="Liu Y."/>
            <person name="Xu W."/>
            <person name="Pan J."/>
            <person name="Luo Z.H."/>
            <person name="Li M."/>
        </authorList>
    </citation>
    <scope>NUCLEOTIDE SEQUENCE [LARGE SCALE GENOMIC DNA]</scope>
    <source>
        <strain evidence="1">SpSt-914</strain>
    </source>
</reference>
<organism evidence="1">
    <name type="scientific">candidate division WOR-3 bacterium</name>
    <dbReference type="NCBI Taxonomy" id="2052148"/>
    <lineage>
        <taxon>Bacteria</taxon>
        <taxon>Bacteria division WOR-3</taxon>
    </lineage>
</organism>
<accession>A0A7V3PUG5</accession>
<dbReference type="Gene3D" id="2.40.160.60">
    <property type="entry name" value="Outer membrane protein transport protein (OMPP1/FadL/TodX)"/>
    <property type="match status" value="1"/>
</dbReference>
<name>A0A7V3PUG5_UNCW3</name>
<dbReference type="NCBIfam" id="NF033709">
    <property type="entry name" value="PorV_fam"/>
    <property type="match status" value="1"/>
</dbReference>
<dbReference type="SUPFAM" id="SSF56935">
    <property type="entry name" value="Porins"/>
    <property type="match status" value="1"/>
</dbReference>
<evidence type="ECO:0000313" key="1">
    <source>
        <dbReference type="EMBL" id="HGD13731.1"/>
    </source>
</evidence>
<proteinExistence type="predicted"/>
<gene>
    <name evidence="1" type="ORF">ENX16_06630</name>
</gene>
<dbReference type="EMBL" id="DTMZ01000163">
    <property type="protein sequence ID" value="HGD13731.1"/>
    <property type="molecule type" value="Genomic_DNA"/>
</dbReference>